<dbReference type="EMBL" id="KN832318">
    <property type="protein sequence ID" value="KIN92880.1"/>
    <property type="molecule type" value="Genomic_DNA"/>
</dbReference>
<evidence type="ECO:0000256" key="1">
    <source>
        <dbReference type="SAM" id="MobiDB-lite"/>
    </source>
</evidence>
<evidence type="ECO:0000313" key="3">
    <source>
        <dbReference type="Proteomes" id="UP000054217"/>
    </source>
</evidence>
<feature type="compositionally biased region" description="Basic and acidic residues" evidence="1">
    <location>
        <begin position="36"/>
        <end position="53"/>
    </location>
</feature>
<feature type="non-terminal residue" evidence="2">
    <location>
        <position position="1"/>
    </location>
</feature>
<name>A0A0C3NAF0_PISTI</name>
<dbReference type="Proteomes" id="UP000054217">
    <property type="component" value="Unassembled WGS sequence"/>
</dbReference>
<reference evidence="2 3" key="1">
    <citation type="submission" date="2014-04" db="EMBL/GenBank/DDBJ databases">
        <authorList>
            <consortium name="DOE Joint Genome Institute"/>
            <person name="Kuo A."/>
            <person name="Kohler A."/>
            <person name="Costa M.D."/>
            <person name="Nagy L.G."/>
            <person name="Floudas D."/>
            <person name="Copeland A."/>
            <person name="Barry K.W."/>
            <person name="Cichocki N."/>
            <person name="Veneault-Fourrey C."/>
            <person name="LaButti K."/>
            <person name="Lindquist E.A."/>
            <person name="Lipzen A."/>
            <person name="Lundell T."/>
            <person name="Morin E."/>
            <person name="Murat C."/>
            <person name="Sun H."/>
            <person name="Tunlid A."/>
            <person name="Henrissat B."/>
            <person name="Grigoriev I.V."/>
            <person name="Hibbett D.S."/>
            <person name="Martin F."/>
            <person name="Nordberg H.P."/>
            <person name="Cantor M.N."/>
            <person name="Hua S.X."/>
        </authorList>
    </citation>
    <scope>NUCLEOTIDE SEQUENCE [LARGE SCALE GENOMIC DNA]</scope>
    <source>
        <strain evidence="2 3">Marx 270</strain>
    </source>
</reference>
<evidence type="ECO:0000313" key="2">
    <source>
        <dbReference type="EMBL" id="KIN92880.1"/>
    </source>
</evidence>
<keyword evidence="3" id="KW-1185">Reference proteome</keyword>
<proteinExistence type="predicted"/>
<dbReference type="AlphaFoldDB" id="A0A0C3NAF0"/>
<organism evidence="2 3">
    <name type="scientific">Pisolithus tinctorius Marx 270</name>
    <dbReference type="NCBI Taxonomy" id="870435"/>
    <lineage>
        <taxon>Eukaryota</taxon>
        <taxon>Fungi</taxon>
        <taxon>Dikarya</taxon>
        <taxon>Basidiomycota</taxon>
        <taxon>Agaricomycotina</taxon>
        <taxon>Agaricomycetes</taxon>
        <taxon>Agaricomycetidae</taxon>
        <taxon>Boletales</taxon>
        <taxon>Sclerodermatineae</taxon>
        <taxon>Pisolithaceae</taxon>
        <taxon>Pisolithus</taxon>
    </lineage>
</organism>
<protein>
    <submittedName>
        <fullName evidence="2">Uncharacterized protein</fullName>
    </submittedName>
</protein>
<gene>
    <name evidence="2" type="ORF">M404DRAFT_1009309</name>
</gene>
<dbReference type="HOGENOM" id="CLU_3074393_0_0_1"/>
<sequence length="53" mass="6075">IPSMFAHLRQRTIADKITAFYGVPFIFAFSRVSNASDRDGRERADIEPERNFG</sequence>
<dbReference type="InParanoid" id="A0A0C3NAF0"/>
<accession>A0A0C3NAF0</accession>
<reference evidence="3" key="2">
    <citation type="submission" date="2015-01" db="EMBL/GenBank/DDBJ databases">
        <title>Evolutionary Origins and Diversification of the Mycorrhizal Mutualists.</title>
        <authorList>
            <consortium name="DOE Joint Genome Institute"/>
            <consortium name="Mycorrhizal Genomics Consortium"/>
            <person name="Kohler A."/>
            <person name="Kuo A."/>
            <person name="Nagy L.G."/>
            <person name="Floudas D."/>
            <person name="Copeland A."/>
            <person name="Barry K.W."/>
            <person name="Cichocki N."/>
            <person name="Veneault-Fourrey C."/>
            <person name="LaButti K."/>
            <person name="Lindquist E.A."/>
            <person name="Lipzen A."/>
            <person name="Lundell T."/>
            <person name="Morin E."/>
            <person name="Murat C."/>
            <person name="Riley R."/>
            <person name="Ohm R."/>
            <person name="Sun H."/>
            <person name="Tunlid A."/>
            <person name="Henrissat B."/>
            <person name="Grigoriev I.V."/>
            <person name="Hibbett D.S."/>
            <person name="Martin F."/>
        </authorList>
    </citation>
    <scope>NUCLEOTIDE SEQUENCE [LARGE SCALE GENOMIC DNA]</scope>
    <source>
        <strain evidence="3">Marx 270</strain>
    </source>
</reference>
<feature type="region of interest" description="Disordered" evidence="1">
    <location>
        <begin position="34"/>
        <end position="53"/>
    </location>
</feature>